<reference evidence="1 2" key="1">
    <citation type="submission" date="2018-10" db="EMBL/GenBank/DDBJ databases">
        <title>Draft genome sequence of Bacillus salarius IM0101, isolated from a hypersaline soil in Inner Mongolia, China.</title>
        <authorList>
            <person name="Yamprayoonswat W."/>
            <person name="Boonvisut S."/>
            <person name="Jumpathong W."/>
            <person name="Sittihan S."/>
            <person name="Ruangsuj P."/>
            <person name="Wanthongcharoen S."/>
            <person name="Thongpramul N."/>
            <person name="Pimmason S."/>
            <person name="Yu B."/>
            <person name="Yasawong M."/>
        </authorList>
    </citation>
    <scope>NUCLEOTIDE SEQUENCE [LARGE SCALE GENOMIC DNA]</scope>
    <source>
        <strain evidence="1 2">IM0101</strain>
    </source>
</reference>
<sequence>MAPSVSPANGPIESFSFKTKHYKQEKNTYIYKRVIFAKNTFVKKIFRSSPPFLFFLSICRVKAKKGREYK</sequence>
<keyword evidence="2" id="KW-1185">Reference proteome</keyword>
<dbReference type="EMBL" id="RBVX01000054">
    <property type="protein sequence ID" value="RSL29714.1"/>
    <property type="molecule type" value="Genomic_DNA"/>
</dbReference>
<name>A0A3R9QG37_9BACI</name>
<organism evidence="1 2">
    <name type="scientific">Salibacterium salarium</name>
    <dbReference type="NCBI Taxonomy" id="284579"/>
    <lineage>
        <taxon>Bacteria</taxon>
        <taxon>Bacillati</taxon>
        <taxon>Bacillota</taxon>
        <taxon>Bacilli</taxon>
        <taxon>Bacillales</taxon>
        <taxon>Bacillaceae</taxon>
    </lineage>
</organism>
<evidence type="ECO:0000313" key="2">
    <source>
        <dbReference type="Proteomes" id="UP000275076"/>
    </source>
</evidence>
<accession>A0A3R9QG37</accession>
<dbReference type="AlphaFoldDB" id="A0A3R9QG37"/>
<proteinExistence type="predicted"/>
<comment type="caution">
    <text evidence="1">The sequence shown here is derived from an EMBL/GenBank/DDBJ whole genome shotgun (WGS) entry which is preliminary data.</text>
</comment>
<gene>
    <name evidence="1" type="ORF">D7Z54_29745</name>
</gene>
<evidence type="ECO:0000313" key="1">
    <source>
        <dbReference type="EMBL" id="RSL29714.1"/>
    </source>
</evidence>
<dbReference type="Proteomes" id="UP000275076">
    <property type="component" value="Unassembled WGS sequence"/>
</dbReference>
<protein>
    <submittedName>
        <fullName evidence="1">Uncharacterized protein</fullName>
    </submittedName>
</protein>